<keyword evidence="2" id="KW-1185">Reference proteome</keyword>
<dbReference type="EMBL" id="JBIACJ010000012">
    <property type="protein sequence ID" value="MFE8698262.1"/>
    <property type="molecule type" value="Genomic_DNA"/>
</dbReference>
<dbReference type="Proteomes" id="UP001601058">
    <property type="component" value="Unassembled WGS sequence"/>
</dbReference>
<protein>
    <submittedName>
        <fullName evidence="1">Uncharacterized protein</fullName>
    </submittedName>
</protein>
<evidence type="ECO:0000313" key="1">
    <source>
        <dbReference type="EMBL" id="MFE8698262.1"/>
    </source>
</evidence>
<sequence>MNRVIGKKYIPLHNYLKKSALEHIVLPFSEIEHIINAPLPQSAYNY</sequence>
<organism evidence="1 2">
    <name type="scientific">Cytobacillus mangrovibacter</name>
    <dbReference type="NCBI Taxonomy" id="3299024"/>
    <lineage>
        <taxon>Bacteria</taxon>
        <taxon>Bacillati</taxon>
        <taxon>Bacillota</taxon>
        <taxon>Bacilli</taxon>
        <taxon>Bacillales</taxon>
        <taxon>Bacillaceae</taxon>
        <taxon>Cytobacillus</taxon>
    </lineage>
</organism>
<comment type="caution">
    <text evidence="1">The sequence shown here is derived from an EMBL/GenBank/DDBJ whole genome shotgun (WGS) entry which is preliminary data.</text>
</comment>
<proteinExistence type="predicted"/>
<reference evidence="1 2" key="1">
    <citation type="submission" date="2024-08" db="EMBL/GenBank/DDBJ databases">
        <title>Two novel Cytobacillus novel species.</title>
        <authorList>
            <person name="Liu G."/>
        </authorList>
    </citation>
    <scope>NUCLEOTIDE SEQUENCE [LARGE SCALE GENOMIC DNA]</scope>
    <source>
        <strain evidence="1 2">FJAT-53684</strain>
    </source>
</reference>
<dbReference type="RefSeq" id="WP_389222487.1">
    <property type="nucleotide sequence ID" value="NZ_JBIACJ010000012.1"/>
</dbReference>
<name>A0ABW6K273_9BACI</name>
<gene>
    <name evidence="1" type="ORF">ACFYKT_18220</name>
</gene>
<accession>A0ABW6K273</accession>
<evidence type="ECO:0000313" key="2">
    <source>
        <dbReference type="Proteomes" id="UP001601058"/>
    </source>
</evidence>